<comment type="caution">
    <text evidence="1">The sequence shown here is derived from an EMBL/GenBank/DDBJ whole genome shotgun (WGS) entry which is preliminary data.</text>
</comment>
<organism evidence="1 2">
    <name type="scientific">Smallanthus sonchifolius</name>
    <dbReference type="NCBI Taxonomy" id="185202"/>
    <lineage>
        <taxon>Eukaryota</taxon>
        <taxon>Viridiplantae</taxon>
        <taxon>Streptophyta</taxon>
        <taxon>Embryophyta</taxon>
        <taxon>Tracheophyta</taxon>
        <taxon>Spermatophyta</taxon>
        <taxon>Magnoliopsida</taxon>
        <taxon>eudicotyledons</taxon>
        <taxon>Gunneridae</taxon>
        <taxon>Pentapetalae</taxon>
        <taxon>asterids</taxon>
        <taxon>campanulids</taxon>
        <taxon>Asterales</taxon>
        <taxon>Asteraceae</taxon>
        <taxon>Asteroideae</taxon>
        <taxon>Heliantheae alliance</taxon>
        <taxon>Millerieae</taxon>
        <taxon>Smallanthus</taxon>
    </lineage>
</organism>
<sequence length="2251" mass="247230">MRNGQCLNPRCWEGWGENNCYITGKDGRKQSQTSIYVNCMGLHYMHFMSGLLGIGVGKNVGRPAWRFEEATMRKENGITSPKRGSQIRKPNRQKDYLLPRARMQSKHVKGIQIMMSMTGEDTKRTKAHKATYRPQIGENRKSARGINIRLGRVEAWVKHHVYKQRDSTEQKRKNEGYGVRNHRYQALKSGRDLLFVYIVFICRSIVSPPKGTQQPAGQSLSSETNETKDYGISDAQKLAITKRLCSPAQAVRAVDMDNWDQGEHDFFEDQVKAMGLNYDYCVEDVESDDENGTAQFFAAQMRVGMPKGRIDSCSLSLGWIGRIWVRLYNVKAHLMLSGWNRVSNLPISVDYGLRSCGGIFDSREGDDPKPSASHHFFHAEEEGPPPSALPTRRSTRGVSKPVSTAEGEEVEARVGLEVSQEGSCSSILPPLSVLVPDLCNTNQEVSAIPSVTVSSTASDQSNPLDSDPTMMIANCPPCGIGSPAVDTIDPVVISPVLPNMTPAPGISAIKQSPNTNVWNRDSWKPAVCNYCKVFGHSPRLCKKQPLIADIPVGKKPPSQSQSAAYVEENQENAIGNNIDEDGFVKVSRKYRCPSVKIMHNPSGQNRGKKASNNMAGYLVDNTKKYVQSSSSDSIIQQKMGEMHQQFEKSKTHSNRVMTEDTYSHKKSPHTHPIIRNPKPHRPSTYSTQPQPRKLAQSKPSLETITVQTLQSKPPQPCDLRADPCGLSTSNSFAALDEDMADVDSNNIKVAPNIESMREPGKFYEFTPESIANVLNFNPSKLSAPRIHDLASEQPVSASTDGVGDDEIPDLNITNAQKQAISCSLEKYGAVKADDQVNWEQGEWEFFHYQVKLLNIDPSTCIEDVDSDSNETAQFLKAQLLQGAPGFTWTYWFTGASPSLIGWKQTDWLLMLTLTGLIASLKLLLLSCKQAYYNDKEGLFFPVPGMLSFILISFVQKEKSRDTLRNHIVHKVGNGEATSAWFDNWHPLGPLSNILSDRNIYEGNLTRSAVVKDIFSNGAWMWPHDWAARFSQLWTSPPPVLDHGSRDTIVWHTNGVVTSLSMWEWCGWISRKRGFLSLGLSCGMGGNRYGFVLLIFYRNVPMIRYCGWDALSEAKLGPLPSNIMAKGPFRYRFHSAVSLNYHLLLPVWILWPRKSASVGSASPIKDWISTTTLDNDVKSLSHAPFHCIVCGSATNFWRLMEDSPRVLVRLQFHPFLFIWGVDILNLMGTFCGIGACSKSTLRLSRKSLHRLGNFNHKSPNRLNLGMKKLKAVRIRVPKGQPLFWRQRVWVKPQNRSTAKLHTSRESRLSPGGVLLMRNPKDLVRLDLLELGLAEKTVLSPGVIQDNLGIAPDCISLTNDGLRASGEVCNRGISHSLGGPVEGDTAVAELNLELGKKMDCAYDKALGHASKDTVSPSSAVPTAPSGKANASVSEVDDDGFTMVSRRKKMGPIKMQSKKNKPIRVKVAPRHDSPARPKGNQVGNGVGGKQKNAAPAADQLRAAPATVQKRAALLRIKAVQGGKASCFQQPVPPPAAAKNTESRPSSLSTAPKVPSINSASLCSSMDIDTSNRFSVLDIPTSIKFNKLVEFRDDLYPPDQGMDDGMDVDTNRSKCRDNEVCQLNREHAVGSRILPDSITSPPKSGESSSSFLIGPGCSGKNYGISDDLKKDIATRLKNEGSVSVDIVDQWCPGQWDYFNDLCTIMGLDPDYCIEDVESDDENGTAQFFSAQMKVGMPKVCTSGSTVGGKSSSLGSTEGLHAPAGSPNSTGHRVIRRPKSANRYSPHFSKLRVNEFIQETTGLIDQRKGGCNPDTSEKNLGDGGRLGTDRILGPDLPMRDVVSEDAVPTSSPISPTILVDLAPSTVTIEGGAAIAPLAGDATITDAVMESRMHPWDLLPPEKQEGCAIDSVGFQKMVTIAYRKETRVKADREGFTVVQGKKKKGGMKMQRKKQKPVVIRPPQMQSKANLLASSQTQSGVGSRARGLPSAIRQEVTVRGASKPASDASKASQGFDFSRAVNGIGGITDSDQNMLDPRVQSRDAHLAPSLAATSGPRPLTPGVISSVPKQPQITPNHVSTQNRFVVLDLPNNLKFNKLVESNEDLYPCDIELDGGSISRVSGFCLPLSCPPPKPVHEAVITATTVIDQADPEKNRSLESPVLMEREIKYYGITNSQKLAITSRLCGPSKAVRAIDMDGWEKGEHEFFEDQVKALGLDYDYCIEDVESDDENGTAQFFAAQMKVGMPKVPLPTPPHPPK</sequence>
<reference evidence="1 2" key="2">
    <citation type="journal article" date="2022" name="Mol. Ecol. Resour.">
        <title>The genomes of chicory, endive, great burdock and yacon provide insights into Asteraceae paleo-polyploidization history and plant inulin production.</title>
        <authorList>
            <person name="Fan W."/>
            <person name="Wang S."/>
            <person name="Wang H."/>
            <person name="Wang A."/>
            <person name="Jiang F."/>
            <person name="Liu H."/>
            <person name="Zhao H."/>
            <person name="Xu D."/>
            <person name="Zhang Y."/>
        </authorList>
    </citation>
    <scope>NUCLEOTIDE SEQUENCE [LARGE SCALE GENOMIC DNA]</scope>
    <source>
        <strain evidence="2">cv. Yunnan</strain>
        <tissue evidence="1">Leaves</tissue>
    </source>
</reference>
<evidence type="ECO:0000313" key="1">
    <source>
        <dbReference type="EMBL" id="KAI3816849.1"/>
    </source>
</evidence>
<gene>
    <name evidence="1" type="ORF">L1987_16555</name>
</gene>
<name>A0ACB9J8K0_9ASTR</name>
<reference evidence="2" key="1">
    <citation type="journal article" date="2022" name="Mol. Ecol. Resour.">
        <title>The genomes of chicory, endive, great burdock and yacon provide insights into Asteraceae palaeo-polyploidization history and plant inulin production.</title>
        <authorList>
            <person name="Fan W."/>
            <person name="Wang S."/>
            <person name="Wang H."/>
            <person name="Wang A."/>
            <person name="Jiang F."/>
            <person name="Liu H."/>
            <person name="Zhao H."/>
            <person name="Xu D."/>
            <person name="Zhang Y."/>
        </authorList>
    </citation>
    <scope>NUCLEOTIDE SEQUENCE [LARGE SCALE GENOMIC DNA]</scope>
    <source>
        <strain evidence="2">cv. Yunnan</strain>
    </source>
</reference>
<accession>A0ACB9J8K0</accession>
<protein>
    <submittedName>
        <fullName evidence="1">Uncharacterized protein</fullName>
    </submittedName>
</protein>
<dbReference type="Proteomes" id="UP001056120">
    <property type="component" value="Linkage Group LG05"/>
</dbReference>
<keyword evidence="2" id="KW-1185">Reference proteome</keyword>
<proteinExistence type="predicted"/>
<evidence type="ECO:0000313" key="2">
    <source>
        <dbReference type="Proteomes" id="UP001056120"/>
    </source>
</evidence>
<dbReference type="EMBL" id="CM042022">
    <property type="protein sequence ID" value="KAI3816849.1"/>
    <property type="molecule type" value="Genomic_DNA"/>
</dbReference>